<dbReference type="AlphaFoldDB" id="A0A7M4DMT3"/>
<evidence type="ECO:0000313" key="5">
    <source>
        <dbReference type="EMBL" id="VZO38728.1"/>
    </source>
</evidence>
<dbReference type="Proteomes" id="UP000419743">
    <property type="component" value="Unassembled WGS sequence"/>
</dbReference>
<feature type="domain" description="NADPH-dependent reductive aminase-like C-terminal" evidence="4">
    <location>
        <begin position="174"/>
        <end position="302"/>
    </location>
</feature>
<dbReference type="PIRSF" id="PIRSF000103">
    <property type="entry name" value="HIBADH"/>
    <property type="match status" value="1"/>
</dbReference>
<dbReference type="InterPro" id="IPR048666">
    <property type="entry name" value="RedAm-like_C"/>
</dbReference>
<feature type="domain" description="6-phosphogluconate dehydrogenase NADP-binding" evidence="3">
    <location>
        <begin position="19"/>
        <end position="167"/>
    </location>
</feature>
<keyword evidence="6" id="KW-1185">Reference proteome</keyword>
<comment type="caution">
    <text evidence="5">The sequence shown here is derived from an EMBL/GenBank/DDBJ whole genome shotgun (WGS) entry which is preliminary data.</text>
</comment>
<evidence type="ECO:0000256" key="2">
    <source>
        <dbReference type="ARBA" id="ARBA00023002"/>
    </source>
</evidence>
<name>A0A7M4DMT3_9MICO</name>
<dbReference type="InterPro" id="IPR051265">
    <property type="entry name" value="HIBADH-related_NP60_sf"/>
</dbReference>
<dbReference type="PANTHER" id="PTHR43580:SF2">
    <property type="entry name" value="CYTOKINE-LIKE NUCLEAR FACTOR N-PAC"/>
    <property type="match status" value="1"/>
</dbReference>
<dbReference type="EMBL" id="CACRYJ010000050">
    <property type="protein sequence ID" value="VZO38728.1"/>
    <property type="molecule type" value="Genomic_DNA"/>
</dbReference>
<dbReference type="Pfam" id="PF03446">
    <property type="entry name" value="NAD_binding_2"/>
    <property type="match status" value="1"/>
</dbReference>
<keyword evidence="2" id="KW-0560">Oxidoreductase</keyword>
<evidence type="ECO:0000256" key="1">
    <source>
        <dbReference type="ARBA" id="ARBA00009080"/>
    </source>
</evidence>
<reference evidence="5 6" key="1">
    <citation type="submission" date="2019-11" db="EMBL/GenBank/DDBJ databases">
        <authorList>
            <person name="Criscuolo A."/>
        </authorList>
    </citation>
    <scope>NUCLEOTIDE SEQUENCE [LARGE SCALE GENOMIC DNA]</scope>
    <source>
        <strain evidence="5">CIP111667</strain>
    </source>
</reference>
<dbReference type="SUPFAM" id="SSF51735">
    <property type="entry name" value="NAD(P)-binding Rossmann-fold domains"/>
    <property type="match status" value="1"/>
</dbReference>
<dbReference type="Pfam" id="PF21761">
    <property type="entry name" value="RedAm-like_C"/>
    <property type="match status" value="1"/>
</dbReference>
<organism evidence="5 6">
    <name type="scientific">Occultella aeris</name>
    <dbReference type="NCBI Taxonomy" id="2761496"/>
    <lineage>
        <taxon>Bacteria</taxon>
        <taxon>Bacillati</taxon>
        <taxon>Actinomycetota</taxon>
        <taxon>Actinomycetes</taxon>
        <taxon>Micrococcales</taxon>
        <taxon>Ruaniaceae</taxon>
        <taxon>Occultella</taxon>
    </lineage>
</organism>
<dbReference type="Gene3D" id="1.10.1040.10">
    <property type="entry name" value="N-(1-d-carboxylethyl)-l-norvaline Dehydrogenase, domain 2"/>
    <property type="match status" value="1"/>
</dbReference>
<dbReference type="GO" id="GO:0016491">
    <property type="term" value="F:oxidoreductase activity"/>
    <property type="evidence" value="ECO:0007669"/>
    <property type="project" value="UniProtKB-KW"/>
</dbReference>
<evidence type="ECO:0000313" key="6">
    <source>
        <dbReference type="Proteomes" id="UP000419743"/>
    </source>
</evidence>
<dbReference type="Gene3D" id="3.40.50.720">
    <property type="entry name" value="NAD(P)-binding Rossmann-like Domain"/>
    <property type="match status" value="1"/>
</dbReference>
<gene>
    <name evidence="5" type="ORF">HALOF300_03460</name>
</gene>
<dbReference type="InterPro" id="IPR015815">
    <property type="entry name" value="HIBADH-related"/>
</dbReference>
<dbReference type="InterPro" id="IPR013328">
    <property type="entry name" value="6PGD_dom2"/>
</dbReference>
<dbReference type="PANTHER" id="PTHR43580">
    <property type="entry name" value="OXIDOREDUCTASE GLYR1-RELATED"/>
    <property type="match status" value="1"/>
</dbReference>
<sequence>MTAHTETSAPRQPASTAPVTVLGLGPMGRAMGHALLAAGHPVTVWNRTASRAATLVTAGASLAPDPGSAVGSSELVILSLTDYQAMYDILGGHTDALPGRLLVNLSSDTPERTREAADWAHSHGARFLTGGVMTPPPTIGAEGAYVYYSGPRPDFEAHSAALSVIGEPRYLGEDPGLAQLLYQAQLDVFLTALAGLLHATALAGSGGISAAEFVPQALETLTGIPAMIEDGDALGTALDARSHPGDLGTTTMMGATADHIVATSAAAGLDLVLPDAVASLYRRAIRAGHGADNWTSLIEVIRGAEVTVAAP</sequence>
<proteinExistence type="inferred from homology"/>
<dbReference type="GO" id="GO:0050661">
    <property type="term" value="F:NADP binding"/>
    <property type="evidence" value="ECO:0007669"/>
    <property type="project" value="InterPro"/>
</dbReference>
<evidence type="ECO:0000259" key="3">
    <source>
        <dbReference type="Pfam" id="PF03446"/>
    </source>
</evidence>
<dbReference type="InterPro" id="IPR006115">
    <property type="entry name" value="6PGDH_NADP-bd"/>
</dbReference>
<accession>A0A7M4DMT3</accession>
<dbReference type="RefSeq" id="WP_231955532.1">
    <property type="nucleotide sequence ID" value="NZ_CACRYJ010000050.1"/>
</dbReference>
<evidence type="ECO:0000259" key="4">
    <source>
        <dbReference type="Pfam" id="PF21761"/>
    </source>
</evidence>
<protein>
    <submittedName>
        <fullName evidence="5">Tartronate semialdehyde reductase</fullName>
    </submittedName>
</protein>
<comment type="similarity">
    <text evidence="1">Belongs to the HIBADH-related family.</text>
</comment>
<dbReference type="InterPro" id="IPR036291">
    <property type="entry name" value="NAD(P)-bd_dom_sf"/>
</dbReference>